<dbReference type="AlphaFoldDB" id="A0A133V6D8"/>
<sequence length="93" mass="11111">MRNQGGTDILGVPHAVKKWADWSEEDWRDELPDRRRRIRKVWESVEEVVTALQKLDWEMVAENYYQGTQYVDFKKGDYVVRLEIGDITDRLDP</sequence>
<dbReference type="Proteomes" id="UP000070400">
    <property type="component" value="Unassembled WGS sequence"/>
</dbReference>
<evidence type="ECO:0000313" key="1">
    <source>
        <dbReference type="EMBL" id="KXB02005.1"/>
    </source>
</evidence>
<reference evidence="1 2" key="1">
    <citation type="journal article" date="2016" name="Sci. Rep.">
        <title>Metabolic traits of an uncultured archaeal lineage -MSBL1- from brine pools of the Red Sea.</title>
        <authorList>
            <person name="Mwirichia R."/>
            <person name="Alam I."/>
            <person name="Rashid M."/>
            <person name="Vinu M."/>
            <person name="Ba-Alawi W."/>
            <person name="Anthony Kamau A."/>
            <person name="Kamanda Ngugi D."/>
            <person name="Goker M."/>
            <person name="Klenk H.P."/>
            <person name="Bajic V."/>
            <person name="Stingl U."/>
        </authorList>
    </citation>
    <scope>NUCLEOTIDE SEQUENCE [LARGE SCALE GENOMIC DNA]</scope>
    <source>
        <strain evidence="1">SCGC-AAA261D19</strain>
    </source>
</reference>
<name>A0A133V6D8_9EURY</name>
<dbReference type="EMBL" id="LHXX01000029">
    <property type="protein sequence ID" value="KXB02005.1"/>
    <property type="molecule type" value="Genomic_DNA"/>
</dbReference>
<evidence type="ECO:0000313" key="2">
    <source>
        <dbReference type="Proteomes" id="UP000070400"/>
    </source>
</evidence>
<comment type="caution">
    <text evidence="1">The sequence shown here is derived from an EMBL/GenBank/DDBJ whole genome shotgun (WGS) entry which is preliminary data.</text>
</comment>
<keyword evidence="2" id="KW-1185">Reference proteome</keyword>
<accession>A0A133V6D8</accession>
<organism evidence="1 2">
    <name type="scientific">candidate division MSBL1 archaeon SCGC-AAA261D19</name>
    <dbReference type="NCBI Taxonomy" id="1698273"/>
    <lineage>
        <taxon>Archaea</taxon>
        <taxon>Methanobacteriati</taxon>
        <taxon>Methanobacteriota</taxon>
        <taxon>candidate division MSBL1</taxon>
    </lineage>
</organism>
<gene>
    <name evidence="1" type="ORF">AKJ43_02665</name>
</gene>
<protein>
    <submittedName>
        <fullName evidence="1">Uncharacterized protein</fullName>
    </submittedName>
</protein>
<proteinExistence type="predicted"/>